<comment type="caution">
    <text evidence="1">The sequence shown here is derived from an EMBL/GenBank/DDBJ whole genome shotgun (WGS) entry which is preliminary data.</text>
</comment>
<proteinExistence type="predicted"/>
<dbReference type="EMBL" id="AHNP02000007">
    <property type="protein sequence ID" value="EPG57522.1"/>
    <property type="molecule type" value="Genomic_DNA"/>
</dbReference>
<gene>
    <name evidence="1" type="ORF">LEP1GSC103_3135</name>
</gene>
<dbReference type="AlphaFoldDB" id="A0AAV3JC49"/>
<evidence type="ECO:0000313" key="2">
    <source>
        <dbReference type="Proteomes" id="UP000014570"/>
    </source>
</evidence>
<dbReference type="RefSeq" id="WP_002723757.1">
    <property type="nucleotide sequence ID" value="NZ_AHNP02000007.1"/>
</dbReference>
<organism evidence="1 2">
    <name type="scientific">Leptospira borgpetersenii serovar Javanica str. UI 09931</name>
    <dbReference type="NCBI Taxonomy" id="1049767"/>
    <lineage>
        <taxon>Bacteria</taxon>
        <taxon>Pseudomonadati</taxon>
        <taxon>Spirochaetota</taxon>
        <taxon>Spirochaetia</taxon>
        <taxon>Leptospirales</taxon>
        <taxon>Leptospiraceae</taxon>
        <taxon>Leptospira</taxon>
    </lineage>
</organism>
<accession>A0AAV3JC49</accession>
<name>A0AAV3JC49_LEPBO</name>
<reference evidence="1 2" key="1">
    <citation type="submission" date="2013-04" db="EMBL/GenBank/DDBJ databases">
        <authorList>
            <person name="Harkins D.M."/>
            <person name="Durkin A.S."/>
            <person name="Brinkac L.M."/>
            <person name="Haft D.H."/>
            <person name="Selengut J.D."/>
            <person name="Sanka R."/>
            <person name="DePew J."/>
            <person name="Purushe J."/>
            <person name="Chanthongthip A."/>
            <person name="Lattana O."/>
            <person name="Phetsouvanh R."/>
            <person name="Newton P.N."/>
            <person name="Vinetz J.M."/>
            <person name="Sutton G.G."/>
            <person name="Nierman W.C."/>
            <person name="Fouts D.E."/>
        </authorList>
    </citation>
    <scope>NUCLEOTIDE SEQUENCE [LARGE SCALE GENOMIC DNA]</scope>
    <source>
        <strain evidence="1 2">UI 09931</strain>
    </source>
</reference>
<sequence length="63" mass="7436">MHQEESFSFSFQEINLIVSPTGKQQHAWVIFEKAYVIERPIGMAYPGPKRRIKFSKKTDKFCE</sequence>
<dbReference type="GeneID" id="89223833"/>
<protein>
    <submittedName>
        <fullName evidence="1">Uncharacterized protein</fullName>
    </submittedName>
</protein>
<dbReference type="Proteomes" id="UP000014570">
    <property type="component" value="Unassembled WGS sequence"/>
</dbReference>
<evidence type="ECO:0000313" key="1">
    <source>
        <dbReference type="EMBL" id="EPG57522.1"/>
    </source>
</evidence>